<dbReference type="Proteomes" id="UP000094764">
    <property type="component" value="Unassembled WGS sequence"/>
</dbReference>
<dbReference type="SUPFAM" id="SSF51206">
    <property type="entry name" value="cAMP-binding domain-like"/>
    <property type="match status" value="1"/>
</dbReference>
<dbReference type="SUPFAM" id="SSF46785">
    <property type="entry name" value="Winged helix' DNA-binding domain"/>
    <property type="match status" value="1"/>
</dbReference>
<dbReference type="EMBL" id="MIKB01000012">
    <property type="protein sequence ID" value="OEG17077.1"/>
    <property type="molecule type" value="Genomic_DNA"/>
</dbReference>
<dbReference type="Gene3D" id="1.10.10.10">
    <property type="entry name" value="Winged helix-like DNA-binding domain superfamily/Winged helix DNA-binding domain"/>
    <property type="match status" value="1"/>
</dbReference>
<evidence type="ECO:0000313" key="2">
    <source>
        <dbReference type="Proteomes" id="UP000094764"/>
    </source>
</evidence>
<evidence type="ECO:0000313" key="1">
    <source>
        <dbReference type="EMBL" id="OEG17077.1"/>
    </source>
</evidence>
<dbReference type="Gene3D" id="2.60.120.10">
    <property type="entry name" value="Jelly Rolls"/>
    <property type="match status" value="1"/>
</dbReference>
<organism evidence="1 2">
    <name type="scientific">Enterococcus quebecensis</name>
    <dbReference type="NCBI Taxonomy" id="903983"/>
    <lineage>
        <taxon>Bacteria</taxon>
        <taxon>Bacillati</taxon>
        <taxon>Bacillota</taxon>
        <taxon>Bacilli</taxon>
        <taxon>Lactobacillales</taxon>
        <taxon>Enterococcaceae</taxon>
        <taxon>Enterococcus</taxon>
    </lineage>
</organism>
<dbReference type="AlphaFoldDB" id="A0A1E5GWN8"/>
<keyword evidence="2" id="KW-1185">Reference proteome</keyword>
<dbReference type="InterPro" id="IPR036390">
    <property type="entry name" value="WH_DNA-bd_sf"/>
</dbReference>
<dbReference type="STRING" id="903983.BCR23_03460"/>
<comment type="caution">
    <text evidence="1">The sequence shown here is derived from an EMBL/GenBank/DDBJ whole genome shotgun (WGS) entry which is preliminary data.</text>
</comment>
<protein>
    <recommendedName>
        <fullName evidence="3">HTH crp-type domain-containing protein</fullName>
    </recommendedName>
</protein>
<name>A0A1E5GWN8_9ENTE</name>
<sequence length="230" mass="27281">MFIDDLFTYHAYLKEINSKLFLQLFERETNTTIVINEQTNFTNKILPNHLYYIKSGYVKSSVIDKQGNLKSFDILGPSEFLGLNTLFHSSKSDNPWLFISLENVTLVGIPFYRIDPTNKEIFDMFYKNFYHQTQKVHLFWYLSSLSGYERVFTSLIVLVQYLGKKSKNYFILPKFVTHSLLAEFSNVSRPYVTKVLLNLENKQLVRYRHHIIKFCNNNDLLSKYLDDFLF</sequence>
<accession>A0A1E5GWN8</accession>
<proteinExistence type="predicted"/>
<dbReference type="InterPro" id="IPR014710">
    <property type="entry name" value="RmlC-like_jellyroll"/>
</dbReference>
<dbReference type="InterPro" id="IPR018490">
    <property type="entry name" value="cNMP-bd_dom_sf"/>
</dbReference>
<gene>
    <name evidence="1" type="ORF">BCR23_03460</name>
</gene>
<reference evidence="2" key="1">
    <citation type="submission" date="2016-09" db="EMBL/GenBank/DDBJ databases">
        <authorList>
            <person name="Gulvik C.A."/>
        </authorList>
    </citation>
    <scope>NUCLEOTIDE SEQUENCE [LARGE SCALE GENOMIC DNA]</scope>
    <source>
        <strain evidence="2">LMG 26306</strain>
    </source>
</reference>
<evidence type="ECO:0008006" key="3">
    <source>
        <dbReference type="Google" id="ProtNLM"/>
    </source>
</evidence>
<dbReference type="InterPro" id="IPR036388">
    <property type="entry name" value="WH-like_DNA-bd_sf"/>
</dbReference>